<proteinExistence type="predicted"/>
<comment type="caution">
    <text evidence="1">The sequence shown here is derived from an EMBL/GenBank/DDBJ whole genome shotgun (WGS) entry which is preliminary data.</text>
</comment>
<evidence type="ECO:0008006" key="3">
    <source>
        <dbReference type="Google" id="ProtNLM"/>
    </source>
</evidence>
<dbReference type="EMBL" id="JAJFAZ020000005">
    <property type="protein sequence ID" value="KAI5327404.1"/>
    <property type="molecule type" value="Genomic_DNA"/>
</dbReference>
<dbReference type="Gene3D" id="3.30.420.10">
    <property type="entry name" value="Ribonuclease H-like superfamily/Ribonuclease H"/>
    <property type="match status" value="1"/>
</dbReference>
<protein>
    <recommendedName>
        <fullName evidence="3">RNase H type-1 domain-containing protein</fullName>
    </recommendedName>
</protein>
<organism evidence="1 2">
    <name type="scientific">Prunus dulcis</name>
    <name type="common">Almond</name>
    <name type="synonym">Amygdalus dulcis</name>
    <dbReference type="NCBI Taxonomy" id="3755"/>
    <lineage>
        <taxon>Eukaryota</taxon>
        <taxon>Viridiplantae</taxon>
        <taxon>Streptophyta</taxon>
        <taxon>Embryophyta</taxon>
        <taxon>Tracheophyta</taxon>
        <taxon>Spermatophyta</taxon>
        <taxon>Magnoliopsida</taxon>
        <taxon>eudicotyledons</taxon>
        <taxon>Gunneridae</taxon>
        <taxon>Pentapetalae</taxon>
        <taxon>rosids</taxon>
        <taxon>fabids</taxon>
        <taxon>Rosales</taxon>
        <taxon>Rosaceae</taxon>
        <taxon>Amygdaloideae</taxon>
        <taxon>Amygdaleae</taxon>
        <taxon>Prunus</taxon>
    </lineage>
</organism>
<sequence length="91" mass="10083">MTNFPLRSILHSPDASQRLMKFPTAHKSSLRRINGEAPKKILYLDKVQEVLKAFPTFTIQQVPRAENAHVDALASLGLEAPSRSSTLTNLA</sequence>
<evidence type="ECO:0000313" key="2">
    <source>
        <dbReference type="Proteomes" id="UP001054821"/>
    </source>
</evidence>
<reference evidence="1 2" key="1">
    <citation type="journal article" date="2022" name="G3 (Bethesda)">
        <title>Whole-genome sequence and methylome profiling of the almond [Prunus dulcis (Mill.) D.A. Webb] cultivar 'Nonpareil'.</title>
        <authorList>
            <person name="D'Amico-Willman K.M."/>
            <person name="Ouma W.Z."/>
            <person name="Meulia T."/>
            <person name="Sideli G.M."/>
            <person name="Gradziel T.M."/>
            <person name="Fresnedo-Ramirez J."/>
        </authorList>
    </citation>
    <scope>NUCLEOTIDE SEQUENCE [LARGE SCALE GENOMIC DNA]</scope>
    <source>
        <strain evidence="1">Clone GOH B32 T37-40</strain>
    </source>
</reference>
<dbReference type="AlphaFoldDB" id="A0AAD4VLQ5"/>
<evidence type="ECO:0000313" key="1">
    <source>
        <dbReference type="EMBL" id="KAI5327404.1"/>
    </source>
</evidence>
<dbReference type="InterPro" id="IPR036397">
    <property type="entry name" value="RNaseH_sf"/>
</dbReference>
<keyword evidence="2" id="KW-1185">Reference proteome</keyword>
<gene>
    <name evidence="1" type="ORF">L3X38_026800</name>
</gene>
<accession>A0AAD4VLQ5</accession>
<dbReference type="GO" id="GO:0003676">
    <property type="term" value="F:nucleic acid binding"/>
    <property type="evidence" value="ECO:0007669"/>
    <property type="project" value="InterPro"/>
</dbReference>
<dbReference type="Proteomes" id="UP001054821">
    <property type="component" value="Chromosome 5"/>
</dbReference>
<name>A0AAD4VLQ5_PRUDU</name>